<evidence type="ECO:0000256" key="1">
    <source>
        <dbReference type="ARBA" id="ARBA00000847"/>
    </source>
</evidence>
<organism evidence="10 11">
    <name type="scientific">Dyella flava</name>
    <dbReference type="NCBI Taxonomy" id="1920170"/>
    <lineage>
        <taxon>Bacteria</taxon>
        <taxon>Pseudomonadati</taxon>
        <taxon>Pseudomonadota</taxon>
        <taxon>Gammaproteobacteria</taxon>
        <taxon>Lysobacterales</taxon>
        <taxon>Rhodanobacteraceae</taxon>
        <taxon>Dyella</taxon>
    </lineage>
</organism>
<dbReference type="Gene3D" id="3.90.79.10">
    <property type="entry name" value="Nucleoside Triphosphate Pyrophosphohydrolase"/>
    <property type="match status" value="1"/>
</dbReference>
<dbReference type="EMBL" id="JADIKE010000039">
    <property type="protein sequence ID" value="MBM7127389.1"/>
    <property type="molecule type" value="Genomic_DNA"/>
</dbReference>
<dbReference type="PANTHER" id="PTHR11839">
    <property type="entry name" value="UDP/ADP-SUGAR PYROPHOSPHATASE"/>
    <property type="match status" value="1"/>
</dbReference>
<gene>
    <name evidence="10" type="ORF">ISP19_18595</name>
</gene>
<dbReference type="PANTHER" id="PTHR11839:SF18">
    <property type="entry name" value="NUDIX HYDROLASE DOMAIN-CONTAINING PROTEIN"/>
    <property type="match status" value="1"/>
</dbReference>
<comment type="caution">
    <text evidence="10">The sequence shown here is derived from an EMBL/GenBank/DDBJ whole genome shotgun (WGS) entry which is preliminary data.</text>
</comment>
<dbReference type="NCBIfam" id="TIGR00052">
    <property type="entry name" value="nudix-type nucleoside diphosphatase, YffH/AdpP family"/>
    <property type="match status" value="1"/>
</dbReference>
<evidence type="ECO:0000256" key="2">
    <source>
        <dbReference type="ARBA" id="ARBA00001946"/>
    </source>
</evidence>
<sequence>MAETTDRVRVIESQVLSDDWYLLKKTVFDFRRADGSWQRQQRETYDRGNGATVLLYQLATRRVVLIRQFRFPAYVNGHDGMLVEAPAGLLDQATPEQRIRAEVEEETGYRVGEVRKVFEAFMSPGSVTEKLYFFVAEYDAASKISRGGGIEEEGEDIEVLELPFDAAMAMVKRGEIVDGKTIMLLQYAALHVFHGASSTP</sequence>
<dbReference type="InterPro" id="IPR004385">
    <property type="entry name" value="NDP_pyrophosphatase"/>
</dbReference>
<reference evidence="10" key="1">
    <citation type="submission" date="2020-10" db="EMBL/GenBank/DDBJ databases">
        <title>Phylogeny of dyella-like bacteria.</title>
        <authorList>
            <person name="Fu J."/>
        </authorList>
    </citation>
    <scope>NUCLEOTIDE SEQUENCE</scope>
    <source>
        <strain evidence="10">DHOC52</strain>
    </source>
</reference>
<protein>
    <recommendedName>
        <fullName evidence="5">GDP-mannose pyrophosphatase</fullName>
    </recommendedName>
    <alternativeName>
        <fullName evidence="7">GDP-mannose hydrolase</fullName>
    </alternativeName>
    <alternativeName>
        <fullName evidence="8">GDPMK</fullName>
    </alternativeName>
</protein>
<dbReference type="SUPFAM" id="SSF55811">
    <property type="entry name" value="Nudix"/>
    <property type="match status" value="1"/>
</dbReference>
<dbReference type="InterPro" id="IPR000086">
    <property type="entry name" value="NUDIX_hydrolase_dom"/>
</dbReference>
<name>A0ABS2K8C2_9GAMM</name>
<evidence type="ECO:0000256" key="5">
    <source>
        <dbReference type="ARBA" id="ARBA00016377"/>
    </source>
</evidence>
<dbReference type="PROSITE" id="PS51462">
    <property type="entry name" value="NUDIX"/>
    <property type="match status" value="1"/>
</dbReference>
<keyword evidence="6" id="KW-0378">Hydrolase</keyword>
<evidence type="ECO:0000256" key="6">
    <source>
        <dbReference type="ARBA" id="ARBA00022801"/>
    </source>
</evidence>
<dbReference type="Pfam" id="PF00293">
    <property type="entry name" value="NUDIX"/>
    <property type="match status" value="1"/>
</dbReference>
<keyword evidence="11" id="KW-1185">Reference proteome</keyword>
<comment type="catalytic activity">
    <reaction evidence="1">
        <text>GDP-alpha-D-mannose + H2O = alpha-D-mannose 1-phosphate + GMP + 2 H(+)</text>
        <dbReference type="Rhea" id="RHEA:27978"/>
        <dbReference type="ChEBI" id="CHEBI:15377"/>
        <dbReference type="ChEBI" id="CHEBI:15378"/>
        <dbReference type="ChEBI" id="CHEBI:57527"/>
        <dbReference type="ChEBI" id="CHEBI:58115"/>
        <dbReference type="ChEBI" id="CHEBI:58409"/>
    </reaction>
</comment>
<proteinExistence type="inferred from homology"/>
<dbReference type="RefSeq" id="WP_204683922.1">
    <property type="nucleotide sequence ID" value="NZ_BSNR01000014.1"/>
</dbReference>
<dbReference type="InterPro" id="IPR015797">
    <property type="entry name" value="NUDIX_hydrolase-like_dom_sf"/>
</dbReference>
<accession>A0ABS2K8C2</accession>
<comment type="subunit">
    <text evidence="4">Homodimer.</text>
</comment>
<evidence type="ECO:0000259" key="9">
    <source>
        <dbReference type="PROSITE" id="PS51462"/>
    </source>
</evidence>
<dbReference type="CDD" id="cd24157">
    <property type="entry name" value="NUDIX_GDPMK"/>
    <property type="match status" value="1"/>
</dbReference>
<evidence type="ECO:0000313" key="11">
    <source>
        <dbReference type="Proteomes" id="UP001430149"/>
    </source>
</evidence>
<evidence type="ECO:0000256" key="7">
    <source>
        <dbReference type="ARBA" id="ARBA00032162"/>
    </source>
</evidence>
<comment type="similarity">
    <text evidence="3">Belongs to the Nudix hydrolase family. NudK subfamily.</text>
</comment>
<evidence type="ECO:0000256" key="3">
    <source>
        <dbReference type="ARBA" id="ARBA00007275"/>
    </source>
</evidence>
<comment type="cofactor">
    <cofactor evidence="2">
        <name>Mg(2+)</name>
        <dbReference type="ChEBI" id="CHEBI:18420"/>
    </cofactor>
</comment>
<evidence type="ECO:0000313" key="10">
    <source>
        <dbReference type="EMBL" id="MBM7127389.1"/>
    </source>
</evidence>
<evidence type="ECO:0000256" key="8">
    <source>
        <dbReference type="ARBA" id="ARBA00032272"/>
    </source>
</evidence>
<dbReference type="Proteomes" id="UP001430149">
    <property type="component" value="Unassembled WGS sequence"/>
</dbReference>
<feature type="domain" description="Nudix hydrolase" evidence="9">
    <location>
        <begin position="46"/>
        <end position="184"/>
    </location>
</feature>
<evidence type="ECO:0000256" key="4">
    <source>
        <dbReference type="ARBA" id="ARBA00011738"/>
    </source>
</evidence>